<evidence type="ECO:0000313" key="5">
    <source>
        <dbReference type="Proteomes" id="UP000322530"/>
    </source>
</evidence>
<accession>A0A5A5TH66</accession>
<dbReference type="Proteomes" id="UP000322530">
    <property type="component" value="Unassembled WGS sequence"/>
</dbReference>
<dbReference type="PANTHER" id="PTHR30576">
    <property type="entry name" value="COLANIC BIOSYNTHESIS UDP-GLUCOSE LIPID CARRIER TRANSFERASE"/>
    <property type="match status" value="1"/>
</dbReference>
<protein>
    <recommendedName>
        <fullName evidence="3">Bacterial sugar transferase domain-containing protein</fullName>
    </recommendedName>
</protein>
<evidence type="ECO:0000259" key="3">
    <source>
        <dbReference type="Pfam" id="PF02397"/>
    </source>
</evidence>
<evidence type="ECO:0000313" key="4">
    <source>
        <dbReference type="EMBL" id="GCF10413.1"/>
    </source>
</evidence>
<dbReference type="Pfam" id="PF02397">
    <property type="entry name" value="Bac_transf"/>
    <property type="match status" value="1"/>
</dbReference>
<comment type="similarity">
    <text evidence="1">Belongs to the bacterial sugar transferase family.</text>
</comment>
<evidence type="ECO:0000256" key="1">
    <source>
        <dbReference type="ARBA" id="ARBA00006464"/>
    </source>
</evidence>
<keyword evidence="2" id="KW-0812">Transmembrane</keyword>
<evidence type="ECO:0000256" key="2">
    <source>
        <dbReference type="SAM" id="Phobius"/>
    </source>
</evidence>
<feature type="domain" description="Bacterial sugar transferase" evidence="3">
    <location>
        <begin position="79"/>
        <end position="259"/>
    </location>
</feature>
<feature type="transmembrane region" description="Helical" evidence="2">
    <location>
        <begin position="78"/>
        <end position="100"/>
    </location>
</feature>
<organism evidence="4 5">
    <name type="scientific">Dictyobacter arantiisoli</name>
    <dbReference type="NCBI Taxonomy" id="2014874"/>
    <lineage>
        <taxon>Bacteria</taxon>
        <taxon>Bacillati</taxon>
        <taxon>Chloroflexota</taxon>
        <taxon>Ktedonobacteria</taxon>
        <taxon>Ktedonobacterales</taxon>
        <taxon>Dictyobacteraceae</taxon>
        <taxon>Dictyobacter</taxon>
    </lineage>
</organism>
<dbReference type="GO" id="GO:0016780">
    <property type="term" value="F:phosphotransferase activity, for other substituted phosphate groups"/>
    <property type="evidence" value="ECO:0007669"/>
    <property type="project" value="TreeGrafter"/>
</dbReference>
<gene>
    <name evidence="4" type="ORF">KDI_39770</name>
</gene>
<keyword evidence="5" id="KW-1185">Reference proteome</keyword>
<dbReference type="EMBL" id="BIXY01000069">
    <property type="protein sequence ID" value="GCF10413.1"/>
    <property type="molecule type" value="Genomic_DNA"/>
</dbReference>
<keyword evidence="2" id="KW-1133">Transmembrane helix</keyword>
<keyword evidence="2" id="KW-0472">Membrane</keyword>
<reference evidence="4 5" key="1">
    <citation type="submission" date="2019-01" db="EMBL/GenBank/DDBJ databases">
        <title>Draft genome sequence of Dictyobacter sp. Uno17.</title>
        <authorList>
            <person name="Wang C.M."/>
            <person name="Zheng Y."/>
            <person name="Sakai Y."/>
            <person name="Abe K."/>
            <person name="Yokota A."/>
            <person name="Yabe S."/>
        </authorList>
    </citation>
    <scope>NUCLEOTIDE SEQUENCE [LARGE SCALE GENOMIC DNA]</scope>
    <source>
        <strain evidence="4 5">Uno17</strain>
    </source>
</reference>
<sequence>MIQHGCVDMLIVATDNPFESLVSQDILHATPHEIYIFSLAELYELSMGKVASIHAENTWPIVLTFYTQLSLGYRCWHWLLDMCFALLGSCLLILVLPMIATLICLDSPGPIFYWQERVGHRGRLFRILKFRSMRVDAEQCGASWATPMDLRVTRVGRILRALHLDELPQVINILRGEMSLIGPRPERLSFVLPLEQALPLFQYRLAIKPGLTGWAQVKAPYASSLPESAIKLQHDLYYIKHQSFTLDICILFKTIIEIFWCSGR</sequence>
<comment type="caution">
    <text evidence="4">The sequence shown here is derived from an EMBL/GenBank/DDBJ whole genome shotgun (WGS) entry which is preliminary data.</text>
</comment>
<name>A0A5A5TH66_9CHLR</name>
<dbReference type="PANTHER" id="PTHR30576:SF0">
    <property type="entry name" value="UNDECAPRENYL-PHOSPHATE N-ACETYLGALACTOSAMINYL 1-PHOSPHATE TRANSFERASE-RELATED"/>
    <property type="match status" value="1"/>
</dbReference>
<dbReference type="AlphaFoldDB" id="A0A5A5TH66"/>
<dbReference type="InterPro" id="IPR003362">
    <property type="entry name" value="Bact_transf"/>
</dbReference>
<proteinExistence type="inferred from homology"/>